<keyword evidence="11 25" id="KW-0812">Transmembrane</keyword>
<evidence type="ECO:0000256" key="2">
    <source>
        <dbReference type="ARBA" id="ARBA00004251"/>
    </source>
</evidence>
<keyword evidence="12 26" id="KW-0732">Signal</keyword>
<evidence type="ECO:0000256" key="4">
    <source>
        <dbReference type="ARBA" id="ARBA00004510"/>
    </source>
</evidence>
<reference evidence="27" key="1">
    <citation type="submission" date="2021-01" db="EMBL/GenBank/DDBJ databases">
        <authorList>
            <person name="Zahm M."/>
            <person name="Roques C."/>
            <person name="Cabau C."/>
            <person name="Klopp C."/>
            <person name="Donnadieu C."/>
            <person name="Jouanno E."/>
            <person name="Lampietro C."/>
            <person name="Louis A."/>
            <person name="Herpin A."/>
            <person name="Echchiki A."/>
            <person name="Berthelot C."/>
            <person name="Parey E."/>
            <person name="Roest-Crollius H."/>
            <person name="Braasch I."/>
            <person name="Postlethwait J."/>
            <person name="Bobe J."/>
            <person name="Montfort J."/>
            <person name="Bouchez O."/>
            <person name="Begum T."/>
            <person name="Mejri S."/>
            <person name="Adams A."/>
            <person name="Chen W.-J."/>
            <person name="Guiguen Y."/>
        </authorList>
    </citation>
    <scope>NUCLEOTIDE SEQUENCE</scope>
    <source>
        <strain evidence="27">YG-15Mar2019-1</strain>
        <tissue evidence="27">Brain</tissue>
    </source>
</reference>
<feature type="chain" id="PRO_5038625149" description="Kit ligand" evidence="26">
    <location>
        <begin position="27"/>
        <end position="287"/>
    </location>
</feature>
<dbReference type="InterPro" id="IPR009079">
    <property type="entry name" value="4_helix_cytokine-like_core"/>
</dbReference>
<dbReference type="AlphaFoldDB" id="A0A9D3T093"/>
<keyword evidence="14 25" id="KW-1133">Transmembrane helix</keyword>
<evidence type="ECO:0000256" key="5">
    <source>
        <dbReference type="ARBA" id="ARBA00004613"/>
    </source>
</evidence>
<evidence type="ECO:0000256" key="12">
    <source>
        <dbReference type="ARBA" id="ARBA00022729"/>
    </source>
</evidence>
<protein>
    <recommendedName>
        <fullName evidence="7">Kit ligand</fullName>
    </recommendedName>
    <alternativeName>
        <fullName evidence="21">Mast cell growth factor</fullName>
    </alternativeName>
    <alternativeName>
        <fullName evidence="23">Stem cell factor</fullName>
    </alternativeName>
    <alternativeName>
        <fullName evidence="22">c-Kit ligand</fullName>
    </alternativeName>
</protein>
<keyword evidence="8" id="KW-1003">Cell membrane</keyword>
<evidence type="ECO:0000256" key="21">
    <source>
        <dbReference type="ARBA" id="ARBA00030364"/>
    </source>
</evidence>
<evidence type="ECO:0000256" key="9">
    <source>
        <dbReference type="ARBA" id="ARBA00022490"/>
    </source>
</evidence>
<dbReference type="GO" id="GO:0030027">
    <property type="term" value="C:lamellipodium"/>
    <property type="evidence" value="ECO:0007669"/>
    <property type="project" value="UniProtKB-SubCell"/>
</dbReference>
<dbReference type="InterPro" id="IPR003452">
    <property type="entry name" value="SCF"/>
</dbReference>
<evidence type="ECO:0000256" key="7">
    <source>
        <dbReference type="ARBA" id="ARBA00017304"/>
    </source>
</evidence>
<evidence type="ECO:0000256" key="24">
    <source>
        <dbReference type="SAM" id="MobiDB-lite"/>
    </source>
</evidence>
<dbReference type="GO" id="GO:0005886">
    <property type="term" value="C:plasma membrane"/>
    <property type="evidence" value="ECO:0007669"/>
    <property type="project" value="UniProtKB-SubCell"/>
</dbReference>
<evidence type="ECO:0000256" key="14">
    <source>
        <dbReference type="ARBA" id="ARBA00022989"/>
    </source>
</evidence>
<dbReference type="GO" id="GO:0030175">
    <property type="term" value="C:filopodium"/>
    <property type="evidence" value="ECO:0007669"/>
    <property type="project" value="UniProtKB-SubCell"/>
</dbReference>
<dbReference type="Pfam" id="PF02404">
    <property type="entry name" value="SCF"/>
    <property type="match status" value="1"/>
</dbReference>
<proteinExistence type="inferred from homology"/>
<sequence length="287" mass="32409">MKKAKIWISACVCVFALATFVTCSSGIGNPITDDVNKVSLVKQNIPKDYKIPLYYIPKEVSGTCWLELNVYHLEVSLNTLAQMFGNISSNKENIAIFVTLLQDVRYRMGADLEGMMQDFECHYREERWETARYFDFVQDFFMTARSKHQREDEEEGRSRGQREVCEPPPCPTTQAPTTNQSSSTGPHPTTDVAPDCASAGNCTLNKARTEQRLLLDAVERSLLWLLLLPLAAAVLLLLLWKVRGRRRGETESTAENGELFTAEEGKDPPLNGETPHEKNRLSTMEEV</sequence>
<dbReference type="GO" id="GO:0008284">
    <property type="term" value="P:positive regulation of cell population proliferation"/>
    <property type="evidence" value="ECO:0007669"/>
    <property type="project" value="TreeGrafter"/>
</dbReference>
<feature type="compositionally biased region" description="Basic and acidic residues" evidence="24">
    <location>
        <begin position="156"/>
        <end position="165"/>
    </location>
</feature>
<evidence type="ECO:0000256" key="3">
    <source>
        <dbReference type="ARBA" id="ARBA00004486"/>
    </source>
</evidence>
<evidence type="ECO:0000256" key="6">
    <source>
        <dbReference type="ARBA" id="ARBA00010419"/>
    </source>
</evidence>
<dbReference type="GO" id="GO:0005173">
    <property type="term" value="F:stem cell factor receptor binding"/>
    <property type="evidence" value="ECO:0007669"/>
    <property type="project" value="InterPro"/>
</dbReference>
<keyword evidence="10" id="KW-0964">Secreted</keyword>
<accession>A0A9D3T093</accession>
<keyword evidence="19" id="KW-0206">Cytoskeleton</keyword>
<evidence type="ECO:0000256" key="16">
    <source>
        <dbReference type="ARBA" id="ARBA00023136"/>
    </source>
</evidence>
<gene>
    <name evidence="27" type="ORF">MATL_G00244580</name>
</gene>
<dbReference type="Proteomes" id="UP001046870">
    <property type="component" value="Chromosome 23"/>
</dbReference>
<keyword evidence="28" id="KW-1185">Reference proteome</keyword>
<evidence type="ECO:0000256" key="20">
    <source>
        <dbReference type="ARBA" id="ARBA00023273"/>
    </source>
</evidence>
<comment type="similarity">
    <text evidence="6">Belongs to the SCF family.</text>
</comment>
<evidence type="ECO:0000313" key="27">
    <source>
        <dbReference type="EMBL" id="KAG7455778.1"/>
    </source>
</evidence>
<evidence type="ECO:0000256" key="11">
    <source>
        <dbReference type="ARBA" id="ARBA00022692"/>
    </source>
</evidence>
<evidence type="ECO:0000256" key="25">
    <source>
        <dbReference type="SAM" id="Phobius"/>
    </source>
</evidence>
<dbReference type="Gene3D" id="1.20.1250.10">
    <property type="match status" value="1"/>
</dbReference>
<evidence type="ECO:0000256" key="10">
    <source>
        <dbReference type="ARBA" id="ARBA00022525"/>
    </source>
</evidence>
<dbReference type="GO" id="GO:0008083">
    <property type="term" value="F:growth factor activity"/>
    <property type="evidence" value="ECO:0007669"/>
    <property type="project" value="UniProtKB-KW"/>
</dbReference>
<dbReference type="PANTHER" id="PTHR11574:SF0">
    <property type="entry name" value="KIT LIGAND"/>
    <property type="match status" value="1"/>
</dbReference>
<evidence type="ECO:0000256" key="19">
    <source>
        <dbReference type="ARBA" id="ARBA00023212"/>
    </source>
</evidence>
<feature type="signal peptide" evidence="26">
    <location>
        <begin position="1"/>
        <end position="26"/>
    </location>
</feature>
<evidence type="ECO:0000256" key="1">
    <source>
        <dbReference type="ARBA" id="ARBA00004245"/>
    </source>
</evidence>
<evidence type="ECO:0000256" key="23">
    <source>
        <dbReference type="ARBA" id="ARBA00033123"/>
    </source>
</evidence>
<dbReference type="GO" id="GO:0007155">
    <property type="term" value="P:cell adhesion"/>
    <property type="evidence" value="ECO:0007669"/>
    <property type="project" value="UniProtKB-KW"/>
</dbReference>
<feature type="region of interest" description="Disordered" evidence="24">
    <location>
        <begin position="246"/>
        <end position="287"/>
    </location>
</feature>
<keyword evidence="15" id="KW-0339">Growth factor</keyword>
<evidence type="ECO:0000256" key="13">
    <source>
        <dbReference type="ARBA" id="ARBA00022889"/>
    </source>
</evidence>
<feature type="region of interest" description="Disordered" evidence="24">
    <location>
        <begin position="147"/>
        <end position="194"/>
    </location>
</feature>
<dbReference type="EMBL" id="JAFDVH010000023">
    <property type="protein sequence ID" value="KAG7455778.1"/>
    <property type="molecule type" value="Genomic_DNA"/>
</dbReference>
<keyword evidence="17" id="KW-1015">Disulfide bond</keyword>
<evidence type="ECO:0000256" key="8">
    <source>
        <dbReference type="ARBA" id="ARBA00022475"/>
    </source>
</evidence>
<organism evidence="27 28">
    <name type="scientific">Megalops atlanticus</name>
    <name type="common">Tarpon</name>
    <name type="synonym">Clupea gigantea</name>
    <dbReference type="NCBI Taxonomy" id="7932"/>
    <lineage>
        <taxon>Eukaryota</taxon>
        <taxon>Metazoa</taxon>
        <taxon>Chordata</taxon>
        <taxon>Craniata</taxon>
        <taxon>Vertebrata</taxon>
        <taxon>Euteleostomi</taxon>
        <taxon>Actinopterygii</taxon>
        <taxon>Neopterygii</taxon>
        <taxon>Teleostei</taxon>
        <taxon>Elopiformes</taxon>
        <taxon>Megalopidae</taxon>
        <taxon>Megalops</taxon>
    </lineage>
</organism>
<keyword evidence="18" id="KW-0325">Glycoprotein</keyword>
<evidence type="ECO:0000256" key="17">
    <source>
        <dbReference type="ARBA" id="ARBA00023157"/>
    </source>
</evidence>
<dbReference type="GO" id="GO:0005125">
    <property type="term" value="F:cytokine activity"/>
    <property type="evidence" value="ECO:0007669"/>
    <property type="project" value="TreeGrafter"/>
</dbReference>
<dbReference type="OrthoDB" id="8445223at2759"/>
<evidence type="ECO:0000256" key="22">
    <source>
        <dbReference type="ARBA" id="ARBA00032898"/>
    </source>
</evidence>
<feature type="transmembrane region" description="Helical" evidence="25">
    <location>
        <begin position="222"/>
        <end position="240"/>
    </location>
</feature>
<dbReference type="PANTHER" id="PTHR11574">
    <property type="entry name" value="KIT LIGAND"/>
    <property type="match status" value="1"/>
</dbReference>
<keyword evidence="13" id="KW-0130">Cell adhesion</keyword>
<keyword evidence="20" id="KW-0966">Cell projection</keyword>
<name>A0A9D3T093_MEGAT</name>
<dbReference type="GO" id="GO:0005856">
    <property type="term" value="C:cytoskeleton"/>
    <property type="evidence" value="ECO:0007669"/>
    <property type="project" value="UniProtKB-SubCell"/>
</dbReference>
<evidence type="ECO:0000313" key="28">
    <source>
        <dbReference type="Proteomes" id="UP001046870"/>
    </source>
</evidence>
<evidence type="ECO:0000256" key="15">
    <source>
        <dbReference type="ARBA" id="ARBA00023030"/>
    </source>
</evidence>
<dbReference type="SUPFAM" id="SSF47266">
    <property type="entry name" value="4-helical cytokines"/>
    <property type="match status" value="1"/>
</dbReference>
<dbReference type="GO" id="GO:0005576">
    <property type="term" value="C:extracellular region"/>
    <property type="evidence" value="ECO:0007669"/>
    <property type="project" value="UniProtKB-SubCell"/>
</dbReference>
<evidence type="ECO:0000256" key="26">
    <source>
        <dbReference type="SAM" id="SignalP"/>
    </source>
</evidence>
<comment type="caution">
    <text evidence="27">The sequence shown here is derived from an EMBL/GenBank/DDBJ whole genome shotgun (WGS) entry which is preliminary data.</text>
</comment>
<keyword evidence="16 25" id="KW-0472">Membrane</keyword>
<keyword evidence="9" id="KW-0963">Cytoplasm</keyword>
<comment type="subcellular location">
    <subcellularLocation>
        <location evidence="2">Cell membrane</location>
        <topology evidence="2">Single-pass type I membrane protein</topology>
    </subcellularLocation>
    <subcellularLocation>
        <location evidence="3">Cell projection</location>
        <location evidence="3">Filopodium</location>
    </subcellularLocation>
    <subcellularLocation>
        <location evidence="4">Cell projection</location>
        <location evidence="4">Lamellipodium</location>
    </subcellularLocation>
    <subcellularLocation>
        <location evidence="1">Cytoplasm</location>
        <location evidence="1">Cytoskeleton</location>
    </subcellularLocation>
    <subcellularLocation>
        <location evidence="5">Secreted</location>
    </subcellularLocation>
</comment>
<evidence type="ECO:0000256" key="18">
    <source>
        <dbReference type="ARBA" id="ARBA00023180"/>
    </source>
</evidence>